<name>A0A0U2W9Z3_9BACL</name>
<dbReference type="SUPFAM" id="SSF52266">
    <property type="entry name" value="SGNH hydrolase"/>
    <property type="match status" value="1"/>
</dbReference>
<dbReference type="Pfam" id="PF13472">
    <property type="entry name" value="Lipase_GDSL_2"/>
    <property type="match status" value="1"/>
</dbReference>
<gene>
    <name evidence="3" type="ORF">IJ22_39970</name>
</gene>
<sequence length="269" mass="30069">MGEGSEMKERSIQWLMAVSAVSFLVWMGGLAWTLQHYFSDAAPAPIERAPAAQDEPYTPVVEDGSFRVLALGDSLTRGTGDPEGKGYIGYMLDRLKEKSEQEIVVENYGVNGQTSGQLASLLRERELQAQVKAADVIVISIGGNDLFRGGETLGHLDPVKIQEIESAYLRELDGILKQLREENAAARIFLIGLYNPFIELQETEITSRIVRDWNYKAAEVASRYPQTVLVPTFDLFQLKVQDYLARDLFHPNADGYRLIGERVASLITW</sequence>
<dbReference type="STRING" id="162209.IJ22_39970"/>
<feature type="domain" description="SGNH hydrolase-type esterase" evidence="2">
    <location>
        <begin position="70"/>
        <end position="258"/>
    </location>
</feature>
<dbReference type="InterPro" id="IPR036514">
    <property type="entry name" value="SGNH_hydro_sf"/>
</dbReference>
<protein>
    <submittedName>
        <fullName evidence="3">Lipase</fullName>
    </submittedName>
</protein>
<dbReference type="Gene3D" id="3.40.50.1110">
    <property type="entry name" value="SGNH hydrolase"/>
    <property type="match status" value="1"/>
</dbReference>
<keyword evidence="1" id="KW-0472">Membrane</keyword>
<evidence type="ECO:0000256" key="1">
    <source>
        <dbReference type="SAM" id="Phobius"/>
    </source>
</evidence>
<dbReference type="PANTHER" id="PTHR30383">
    <property type="entry name" value="THIOESTERASE 1/PROTEASE 1/LYSOPHOSPHOLIPASE L1"/>
    <property type="match status" value="1"/>
</dbReference>
<dbReference type="InterPro" id="IPR051532">
    <property type="entry name" value="Ester_Hydrolysis_Enzymes"/>
</dbReference>
<evidence type="ECO:0000313" key="3">
    <source>
        <dbReference type="EMBL" id="ALS24309.1"/>
    </source>
</evidence>
<accession>A0A0U2W9Z3</accession>
<evidence type="ECO:0000259" key="2">
    <source>
        <dbReference type="Pfam" id="PF13472"/>
    </source>
</evidence>
<dbReference type="AlphaFoldDB" id="A0A0U2W9Z3"/>
<proteinExistence type="predicted"/>
<dbReference type="InterPro" id="IPR013830">
    <property type="entry name" value="SGNH_hydro"/>
</dbReference>
<keyword evidence="4" id="KW-1185">Reference proteome</keyword>
<evidence type="ECO:0000313" key="4">
    <source>
        <dbReference type="Proteomes" id="UP000061660"/>
    </source>
</evidence>
<dbReference type="PATRIC" id="fig|162209.4.peg.4241"/>
<feature type="transmembrane region" description="Helical" evidence="1">
    <location>
        <begin position="12"/>
        <end position="34"/>
    </location>
</feature>
<reference evidence="3 4" key="2">
    <citation type="journal article" date="2016" name="Genome Announc.">
        <title>Complete Genome Sequences of Two Interactive Moderate Thermophiles, Paenibacillus napthalenovorans 32O-Y and Paenibacillus sp. 32O-W.</title>
        <authorList>
            <person name="Butler R.R.III."/>
            <person name="Wang J."/>
            <person name="Stark B.C."/>
            <person name="Pombert J.F."/>
        </authorList>
    </citation>
    <scope>NUCLEOTIDE SEQUENCE [LARGE SCALE GENOMIC DNA]</scope>
    <source>
        <strain evidence="3 4">32O-Y</strain>
    </source>
</reference>
<keyword evidence="1" id="KW-0812">Transmembrane</keyword>
<dbReference type="Proteomes" id="UP000061660">
    <property type="component" value="Chromosome"/>
</dbReference>
<organism evidence="3 4">
    <name type="scientific">Paenibacillus naphthalenovorans</name>
    <dbReference type="NCBI Taxonomy" id="162209"/>
    <lineage>
        <taxon>Bacteria</taxon>
        <taxon>Bacillati</taxon>
        <taxon>Bacillota</taxon>
        <taxon>Bacilli</taxon>
        <taxon>Bacillales</taxon>
        <taxon>Paenibacillaceae</taxon>
        <taxon>Paenibacillus</taxon>
    </lineage>
</organism>
<dbReference type="PANTHER" id="PTHR30383:SF27">
    <property type="entry name" value="SPORE GERMINATION LIPASE LIPC"/>
    <property type="match status" value="1"/>
</dbReference>
<reference evidence="4" key="1">
    <citation type="submission" date="2015-12" db="EMBL/GenBank/DDBJ databases">
        <title>Complete genome sequences of two moderately thermophilic Paenibacillus species.</title>
        <authorList>
            <person name="Butler R.III."/>
            <person name="Wang J."/>
            <person name="Stark B.C."/>
            <person name="Pombert J.-F."/>
        </authorList>
    </citation>
    <scope>NUCLEOTIDE SEQUENCE [LARGE SCALE GENOMIC DNA]</scope>
    <source>
        <strain evidence="4">32O-Y</strain>
    </source>
</reference>
<dbReference type="GO" id="GO:0004622">
    <property type="term" value="F:phosphatidylcholine lysophospholipase activity"/>
    <property type="evidence" value="ECO:0007669"/>
    <property type="project" value="TreeGrafter"/>
</dbReference>
<dbReference type="KEGG" id="pnp:IJ22_39970"/>
<dbReference type="EMBL" id="CP013652">
    <property type="protein sequence ID" value="ALS24309.1"/>
    <property type="molecule type" value="Genomic_DNA"/>
</dbReference>
<keyword evidence="1" id="KW-1133">Transmembrane helix</keyword>